<dbReference type="KEGG" id="vei:Veis_2916"/>
<dbReference type="OrthoDB" id="9803194at2"/>
<organism evidence="3 4">
    <name type="scientific">Verminephrobacter eiseniae (strain EF01-2)</name>
    <dbReference type="NCBI Taxonomy" id="391735"/>
    <lineage>
        <taxon>Bacteria</taxon>
        <taxon>Pseudomonadati</taxon>
        <taxon>Pseudomonadota</taxon>
        <taxon>Betaproteobacteria</taxon>
        <taxon>Burkholderiales</taxon>
        <taxon>Comamonadaceae</taxon>
        <taxon>Verminephrobacter</taxon>
    </lineage>
</organism>
<accession>A1WLZ5</accession>
<dbReference type="STRING" id="391735.Veis_2916"/>
<dbReference type="InterPro" id="IPR050659">
    <property type="entry name" value="Peptidase_M24B"/>
</dbReference>
<dbReference type="AlphaFoldDB" id="A1WLZ5"/>
<evidence type="ECO:0000259" key="1">
    <source>
        <dbReference type="Pfam" id="PF00557"/>
    </source>
</evidence>
<feature type="domain" description="Creatinase N-terminal" evidence="2">
    <location>
        <begin position="31"/>
        <end position="177"/>
    </location>
</feature>
<gene>
    <name evidence="3" type="ordered locus">Veis_2916</name>
</gene>
<dbReference type="InterPro" id="IPR029149">
    <property type="entry name" value="Creatin/AminoP/Spt16_N"/>
</dbReference>
<dbReference type="CDD" id="cd01066">
    <property type="entry name" value="APP_MetAP"/>
    <property type="match status" value="1"/>
</dbReference>
<dbReference type="SUPFAM" id="SSF53092">
    <property type="entry name" value="Creatinase/prolidase N-terminal domain"/>
    <property type="match status" value="1"/>
</dbReference>
<dbReference type="RefSeq" id="WP_011810648.1">
    <property type="nucleotide sequence ID" value="NC_008786.1"/>
</dbReference>
<proteinExistence type="predicted"/>
<dbReference type="GeneID" id="76461402"/>
<dbReference type="InterPro" id="IPR000587">
    <property type="entry name" value="Creatinase_N"/>
</dbReference>
<dbReference type="PANTHER" id="PTHR46112">
    <property type="entry name" value="AMINOPEPTIDASE"/>
    <property type="match status" value="1"/>
</dbReference>
<dbReference type="PANTHER" id="PTHR46112:SF2">
    <property type="entry name" value="XAA-PRO AMINOPEPTIDASE P-RELATED"/>
    <property type="match status" value="1"/>
</dbReference>
<dbReference type="Pfam" id="PF00557">
    <property type="entry name" value="Peptidase_M24"/>
    <property type="match status" value="1"/>
</dbReference>
<evidence type="ECO:0000313" key="4">
    <source>
        <dbReference type="Proteomes" id="UP000000374"/>
    </source>
</evidence>
<protein>
    <submittedName>
        <fullName evidence="3">Peptidase M24</fullName>
    </submittedName>
</protein>
<reference evidence="4" key="1">
    <citation type="submission" date="2006-12" db="EMBL/GenBank/DDBJ databases">
        <title>Complete sequence of chromosome 1 of Verminephrobacter eiseniae EF01-2.</title>
        <authorList>
            <person name="Copeland A."/>
            <person name="Lucas S."/>
            <person name="Lapidus A."/>
            <person name="Barry K."/>
            <person name="Detter J.C."/>
            <person name="Glavina del Rio T."/>
            <person name="Dalin E."/>
            <person name="Tice H."/>
            <person name="Pitluck S."/>
            <person name="Chertkov O."/>
            <person name="Brettin T."/>
            <person name="Bruce D."/>
            <person name="Han C."/>
            <person name="Tapia R."/>
            <person name="Gilna P."/>
            <person name="Schmutz J."/>
            <person name="Larimer F."/>
            <person name="Land M."/>
            <person name="Hauser L."/>
            <person name="Kyrpides N."/>
            <person name="Kim E."/>
            <person name="Stahl D."/>
            <person name="Richardson P."/>
        </authorList>
    </citation>
    <scope>NUCLEOTIDE SEQUENCE [LARGE SCALE GENOMIC DNA]</scope>
    <source>
        <strain evidence="4">EF01-2</strain>
    </source>
</reference>
<dbReference type="EMBL" id="CP000542">
    <property type="protein sequence ID" value="ABM58652.1"/>
    <property type="molecule type" value="Genomic_DNA"/>
</dbReference>
<dbReference type="InterPro" id="IPR036005">
    <property type="entry name" value="Creatinase/aminopeptidase-like"/>
</dbReference>
<dbReference type="HOGENOM" id="CLU_052604_0_0_4"/>
<dbReference type="Proteomes" id="UP000000374">
    <property type="component" value="Chromosome"/>
</dbReference>
<dbReference type="Gene3D" id="3.40.350.10">
    <property type="entry name" value="Creatinase/prolidase N-terminal domain"/>
    <property type="match status" value="1"/>
</dbReference>
<name>A1WLZ5_VEREI</name>
<feature type="domain" description="Peptidase M24" evidence="1">
    <location>
        <begin position="185"/>
        <end position="394"/>
    </location>
</feature>
<dbReference type="Gene3D" id="3.90.230.10">
    <property type="entry name" value="Creatinase/methionine aminopeptidase superfamily"/>
    <property type="match status" value="1"/>
</dbReference>
<dbReference type="SUPFAM" id="SSF55920">
    <property type="entry name" value="Creatinase/aminopeptidase"/>
    <property type="match status" value="1"/>
</dbReference>
<dbReference type="eggNOG" id="COG0006">
    <property type="taxonomic scope" value="Bacteria"/>
</dbReference>
<sequence length="415" mass="45994">MSIVAFDPSGGMWLSDTEPSFIDVDALRQGRLARLRAWMKQSDYGAVVLFDPYNQRYATGSRNMFGYFLRNSTRYFFIPAEGAIVLFEYPQSQHVSMALDTIAQARPSKLVWSAVSGKDDETAGPFADEIADLLRQHGGGSMRLGLDRCSHLQALALTRRGCEVRDCQGEILAVRAIKTQEEIKCLQVSMAGAEAAVAAVRAAIEPGVSENDLFAIMYHEVIRQGGEFIETRLLTSGQRTNPWFNEAGGRKIRPGELIALDTDTIGCYGYYSDFSRTFRCGPGKPTAEQKLLYRMAHDQVQHNIAIVQPGMAFREVAEKAWKIPERFVEQRYTSVMHGVGMHGETPFIAHAMDYQTYGCDGHLVPGMVLSVESYIGAKGGREGVKLEDEILITETGTELLSRFPYEDDFLSGGPG</sequence>
<evidence type="ECO:0000259" key="2">
    <source>
        <dbReference type="Pfam" id="PF01321"/>
    </source>
</evidence>
<dbReference type="Pfam" id="PF01321">
    <property type="entry name" value="Creatinase_N"/>
    <property type="match status" value="1"/>
</dbReference>
<evidence type="ECO:0000313" key="3">
    <source>
        <dbReference type="EMBL" id="ABM58652.1"/>
    </source>
</evidence>
<dbReference type="InterPro" id="IPR000994">
    <property type="entry name" value="Pept_M24"/>
</dbReference>
<keyword evidence="4" id="KW-1185">Reference proteome</keyword>